<evidence type="ECO:0000256" key="1">
    <source>
        <dbReference type="SAM" id="SignalP"/>
    </source>
</evidence>
<dbReference type="Proteomes" id="UP000263993">
    <property type="component" value="Unassembled WGS sequence"/>
</dbReference>
<protein>
    <submittedName>
        <fullName evidence="2">Uncharacterized protein</fullName>
    </submittedName>
</protein>
<comment type="caution">
    <text evidence="2">The sequence shown here is derived from an EMBL/GenBank/DDBJ whole genome shotgun (WGS) entry which is preliminary data.</text>
</comment>
<feature type="chain" id="PRO_5016920089" evidence="1">
    <location>
        <begin position="27"/>
        <end position="76"/>
    </location>
</feature>
<keyword evidence="1" id="KW-0732">Signal</keyword>
<feature type="signal peptide" evidence="1">
    <location>
        <begin position="1"/>
        <end position="26"/>
    </location>
</feature>
<proteinExistence type="predicted"/>
<reference evidence="3" key="1">
    <citation type="submission" date="2018-08" db="EMBL/GenBank/DDBJ databases">
        <authorList>
            <person name="Kim S.-J."/>
            <person name="Jung G.-Y."/>
        </authorList>
    </citation>
    <scope>NUCLEOTIDE SEQUENCE [LARGE SCALE GENOMIC DNA]</scope>
    <source>
        <strain evidence="3">GY_H</strain>
    </source>
</reference>
<dbReference type="OrthoDB" id="9994411at2"/>
<evidence type="ECO:0000313" key="2">
    <source>
        <dbReference type="EMBL" id="RDV05568.1"/>
    </source>
</evidence>
<keyword evidence="3" id="KW-1185">Reference proteome</keyword>
<organism evidence="2 3">
    <name type="scientific">Undibacter mobilis</name>
    <dbReference type="NCBI Taxonomy" id="2292256"/>
    <lineage>
        <taxon>Bacteria</taxon>
        <taxon>Pseudomonadati</taxon>
        <taxon>Pseudomonadota</taxon>
        <taxon>Alphaproteobacteria</taxon>
        <taxon>Hyphomicrobiales</taxon>
        <taxon>Nitrobacteraceae</taxon>
        <taxon>Undibacter</taxon>
    </lineage>
</organism>
<dbReference type="EMBL" id="QRGO01000001">
    <property type="protein sequence ID" value="RDV05568.1"/>
    <property type="molecule type" value="Genomic_DNA"/>
</dbReference>
<sequence length="76" mass="7862">MFKVTRSFNAAYAVITAALIAGIFTAATAPGSRLAMAPGTEAVQTAAKSCAGEPWPYLNCTGGQTGEQTVRVIRIN</sequence>
<dbReference type="RefSeq" id="WP_115517592.1">
    <property type="nucleotide sequence ID" value="NZ_QRGO01000001.1"/>
</dbReference>
<accession>A0A371BDE2</accession>
<name>A0A371BDE2_9BRAD</name>
<dbReference type="AlphaFoldDB" id="A0A371BDE2"/>
<evidence type="ECO:0000313" key="3">
    <source>
        <dbReference type="Proteomes" id="UP000263993"/>
    </source>
</evidence>
<gene>
    <name evidence="2" type="ORF">DXH78_13880</name>
</gene>